<dbReference type="GO" id="GO:0005816">
    <property type="term" value="C:spindle pole body"/>
    <property type="evidence" value="ECO:0007669"/>
    <property type="project" value="UniProtKB-SubCell"/>
</dbReference>
<dbReference type="GO" id="GO:0030474">
    <property type="term" value="P:spindle pole body duplication"/>
    <property type="evidence" value="ECO:0007669"/>
    <property type="project" value="InterPro"/>
</dbReference>
<evidence type="ECO:0000256" key="1">
    <source>
        <dbReference type="ARBA" id="ARBA00003044"/>
    </source>
</evidence>
<evidence type="ECO:0000256" key="8">
    <source>
        <dbReference type="ARBA" id="ARBA00023136"/>
    </source>
</evidence>
<gene>
    <name evidence="11 12" type="primary">MPS2</name>
    <name evidence="12" type="ORF">C6P45_002360</name>
</gene>
<accession>A0A9P6WCP6</accession>
<sequence>MTTKDQLFQGIWLEIDTTRRGFIYGKDLPLLVKKLTTNGKVVIDGDNLKLLDTFANEQAFTKIYKVVIDDTLKKLIGLNSLDLIGDMNLKDKNKTKSNVLLETESKGNTRGNDDEISILKQEIEQKNQIISNKDNELISLHENVNFYKEKYENLVDEFEYFKKIISANKNSSNDPIKNDDNDRKFDVRNQFFIEEFRRQINEQSKIINKLKEQIQSNPEIIIHEKKMQHDRDSILGGKVPIFISKKFTWFLFIISIFGLISSMYLKFIIKNELVMSNIESNTDRSSSWFYNNPIANGIYWLVQEDEYNTNNFNKLDSTEEMDNRDIDAYNKFVILSRLHRA</sequence>
<feature type="transmembrane region" description="Helical" evidence="11">
    <location>
        <begin position="247"/>
        <end position="265"/>
    </location>
</feature>
<dbReference type="Pfam" id="PF17060">
    <property type="entry name" value="MPS2"/>
    <property type="match status" value="1"/>
</dbReference>
<organism evidence="12 13">
    <name type="scientific">Maudiozyma exigua</name>
    <name type="common">Yeast</name>
    <name type="synonym">Kazachstania exigua</name>
    <dbReference type="NCBI Taxonomy" id="34358"/>
    <lineage>
        <taxon>Eukaryota</taxon>
        <taxon>Fungi</taxon>
        <taxon>Dikarya</taxon>
        <taxon>Ascomycota</taxon>
        <taxon>Saccharomycotina</taxon>
        <taxon>Saccharomycetes</taxon>
        <taxon>Saccharomycetales</taxon>
        <taxon>Saccharomycetaceae</taxon>
        <taxon>Maudiozyma</taxon>
    </lineage>
</organism>
<evidence type="ECO:0000256" key="3">
    <source>
        <dbReference type="ARBA" id="ARBA00015584"/>
    </source>
</evidence>
<feature type="coiled-coil region" evidence="11">
    <location>
        <begin position="116"/>
        <end position="157"/>
    </location>
</feature>
<dbReference type="AlphaFoldDB" id="A0A9P6WCP6"/>
<evidence type="ECO:0000256" key="11">
    <source>
        <dbReference type="RuleBase" id="RU362141"/>
    </source>
</evidence>
<evidence type="ECO:0000313" key="12">
    <source>
        <dbReference type="EMBL" id="KAG0670456.1"/>
    </source>
</evidence>
<dbReference type="OrthoDB" id="4035046at2759"/>
<evidence type="ECO:0000256" key="9">
    <source>
        <dbReference type="ARBA" id="ARBA00023212"/>
    </source>
</evidence>
<dbReference type="EMBL" id="PUHR01000023">
    <property type="protein sequence ID" value="KAG0670456.1"/>
    <property type="molecule type" value="Genomic_DNA"/>
</dbReference>
<dbReference type="GO" id="GO:0071988">
    <property type="term" value="P:protein localization to spindle pole body"/>
    <property type="evidence" value="ECO:0007669"/>
    <property type="project" value="InterPro"/>
</dbReference>
<keyword evidence="7 11" id="KW-0175">Coiled coil</keyword>
<evidence type="ECO:0000256" key="6">
    <source>
        <dbReference type="ARBA" id="ARBA00022989"/>
    </source>
</evidence>
<comment type="caution">
    <text evidence="12">The sequence shown here is derived from an EMBL/GenBank/DDBJ whole genome shotgun (WGS) entry which is preliminary data.</text>
</comment>
<keyword evidence="10 11" id="KW-0539">Nucleus</keyword>
<evidence type="ECO:0000256" key="4">
    <source>
        <dbReference type="ARBA" id="ARBA00022490"/>
    </source>
</evidence>
<comment type="function">
    <text evidence="1 11">Component of the spindle pole body (SPB) required for insertion of the nascent SPB into the nuclear envelope and for the proper execution of spindle pole body (SPB) duplication.</text>
</comment>
<proteinExistence type="inferred from homology"/>
<keyword evidence="5 11" id="KW-0812">Transmembrane</keyword>
<evidence type="ECO:0000313" key="13">
    <source>
        <dbReference type="Proteomes" id="UP000750334"/>
    </source>
</evidence>
<evidence type="ECO:0000256" key="2">
    <source>
        <dbReference type="ARBA" id="ARBA00008916"/>
    </source>
</evidence>
<evidence type="ECO:0000256" key="10">
    <source>
        <dbReference type="ARBA" id="ARBA00023242"/>
    </source>
</evidence>
<keyword evidence="9 11" id="KW-0206">Cytoskeleton</keyword>
<keyword evidence="8 11" id="KW-0472">Membrane</keyword>
<protein>
    <recommendedName>
        <fullName evidence="3 11">Monopolar spindle protein 2</fullName>
    </recommendedName>
</protein>
<keyword evidence="4 11" id="KW-0963">Cytoplasm</keyword>
<dbReference type="GO" id="GO:0005737">
    <property type="term" value="C:cytoplasm"/>
    <property type="evidence" value="ECO:0007669"/>
    <property type="project" value="UniProtKB-UniRule"/>
</dbReference>
<evidence type="ECO:0000256" key="5">
    <source>
        <dbReference type="ARBA" id="ARBA00022692"/>
    </source>
</evidence>
<name>A0A9P6WCP6_MAUEX</name>
<dbReference type="InterPro" id="IPR031433">
    <property type="entry name" value="Mps2"/>
</dbReference>
<reference evidence="12 13" key="1">
    <citation type="submission" date="2020-11" db="EMBL/GenBank/DDBJ databases">
        <title>Kefir isolates.</title>
        <authorList>
            <person name="Marcisauskas S."/>
            <person name="Kim Y."/>
            <person name="Blasche S."/>
        </authorList>
    </citation>
    <scope>NUCLEOTIDE SEQUENCE [LARGE SCALE GENOMIC DNA]</scope>
    <source>
        <strain evidence="12 13">OG2</strain>
    </source>
</reference>
<keyword evidence="13" id="KW-1185">Reference proteome</keyword>
<keyword evidence="6 11" id="KW-1133">Transmembrane helix</keyword>
<dbReference type="Proteomes" id="UP000750334">
    <property type="component" value="Unassembled WGS sequence"/>
</dbReference>
<comment type="similarity">
    <text evidence="2 11">Belongs to the MPS2 family.</text>
</comment>
<dbReference type="GO" id="GO:0031965">
    <property type="term" value="C:nuclear membrane"/>
    <property type="evidence" value="ECO:0007669"/>
    <property type="project" value="UniProtKB-SubCell"/>
</dbReference>
<comment type="subcellular location">
    <subcellularLocation>
        <location evidence="11">Cytoplasm</location>
        <location evidence="11">Cytoskeleton</location>
        <location evidence="11">Microtubule organizing center</location>
        <location evidence="11">Spindle pole body</location>
    </subcellularLocation>
    <subcellularLocation>
        <location evidence="11">Nucleus membrane</location>
        <topology evidence="11">Single-pass membrane protein</topology>
    </subcellularLocation>
</comment>
<evidence type="ECO:0000256" key="7">
    <source>
        <dbReference type="ARBA" id="ARBA00023054"/>
    </source>
</evidence>